<evidence type="ECO:0000259" key="7">
    <source>
        <dbReference type="Pfam" id="PF01602"/>
    </source>
</evidence>
<dbReference type="GO" id="GO:0012505">
    <property type="term" value="C:endomembrane system"/>
    <property type="evidence" value="ECO:0007669"/>
    <property type="project" value="UniProtKB-SubCell"/>
</dbReference>
<keyword evidence="4" id="KW-0653">Protein transport</keyword>
<evidence type="ECO:0000256" key="3">
    <source>
        <dbReference type="ARBA" id="ARBA00022448"/>
    </source>
</evidence>
<organism evidence="9 10">
    <name type="scientific">Eptatretus burgeri</name>
    <name type="common">Inshore hagfish</name>
    <dbReference type="NCBI Taxonomy" id="7764"/>
    <lineage>
        <taxon>Eukaryota</taxon>
        <taxon>Metazoa</taxon>
        <taxon>Chordata</taxon>
        <taxon>Craniata</taxon>
        <taxon>Vertebrata</taxon>
        <taxon>Cyclostomata</taxon>
        <taxon>Myxini</taxon>
        <taxon>Myxiniformes</taxon>
        <taxon>Myxinidae</taxon>
        <taxon>Eptatretinae</taxon>
        <taxon>Eptatretus</taxon>
    </lineage>
</organism>
<evidence type="ECO:0000256" key="2">
    <source>
        <dbReference type="ARBA" id="ARBA00006613"/>
    </source>
</evidence>
<dbReference type="PANTHER" id="PTHR11134">
    <property type="entry name" value="ADAPTOR COMPLEX SUBUNIT BETA FAMILY MEMBER"/>
    <property type="match status" value="1"/>
</dbReference>
<feature type="domain" description="Clathrin/coatomer adaptor adaptin-like N-terminal" evidence="7">
    <location>
        <begin position="26"/>
        <end position="519"/>
    </location>
</feature>
<reference evidence="9" key="1">
    <citation type="submission" date="2025-08" db="UniProtKB">
        <authorList>
            <consortium name="Ensembl"/>
        </authorList>
    </citation>
    <scope>IDENTIFICATION</scope>
</reference>
<dbReference type="Proteomes" id="UP000694388">
    <property type="component" value="Unplaced"/>
</dbReference>
<evidence type="ECO:0000259" key="8">
    <source>
        <dbReference type="Pfam" id="PF09066"/>
    </source>
</evidence>
<reference evidence="9" key="2">
    <citation type="submission" date="2025-09" db="UniProtKB">
        <authorList>
            <consortium name="Ensembl"/>
        </authorList>
    </citation>
    <scope>IDENTIFICATION</scope>
</reference>
<comment type="similarity">
    <text evidence="2">Belongs to the adaptor complexes large subunit family.</text>
</comment>
<dbReference type="InterPro" id="IPR002553">
    <property type="entry name" value="Clathrin/coatomer_adapt-like_N"/>
</dbReference>
<dbReference type="InterPro" id="IPR015151">
    <property type="entry name" value="B-adaptin_app_sub_C"/>
</dbReference>
<feature type="region of interest" description="Disordered" evidence="6">
    <location>
        <begin position="583"/>
        <end position="781"/>
    </location>
</feature>
<dbReference type="InterPro" id="IPR026739">
    <property type="entry name" value="AP_beta"/>
</dbReference>
<evidence type="ECO:0000313" key="9">
    <source>
        <dbReference type="Ensembl" id="ENSEBUP00000022730.1"/>
    </source>
</evidence>
<feature type="compositionally biased region" description="Basic and acidic residues" evidence="6">
    <location>
        <begin position="585"/>
        <end position="604"/>
    </location>
</feature>
<dbReference type="InterPro" id="IPR016024">
    <property type="entry name" value="ARM-type_fold"/>
</dbReference>
<evidence type="ECO:0000256" key="1">
    <source>
        <dbReference type="ARBA" id="ARBA00004184"/>
    </source>
</evidence>
<evidence type="ECO:0000256" key="4">
    <source>
        <dbReference type="ARBA" id="ARBA00022927"/>
    </source>
</evidence>
<dbReference type="Pfam" id="PF09066">
    <property type="entry name" value="B2-adapt-app_C"/>
    <property type="match status" value="1"/>
</dbReference>
<dbReference type="GO" id="GO:0006886">
    <property type="term" value="P:intracellular protein transport"/>
    <property type="evidence" value="ECO:0007669"/>
    <property type="project" value="InterPro"/>
</dbReference>
<dbReference type="Gene3D" id="3.30.310.10">
    <property type="entry name" value="TATA-Binding Protein"/>
    <property type="match status" value="1"/>
</dbReference>
<feature type="compositionally biased region" description="Low complexity" evidence="6">
    <location>
        <begin position="713"/>
        <end position="722"/>
    </location>
</feature>
<protein>
    <submittedName>
        <fullName evidence="9">Adaptor related protein complex 4 subunit beta 1</fullName>
    </submittedName>
</protein>
<comment type="subcellular location">
    <subcellularLocation>
        <location evidence="1">Endomembrane system</location>
        <topology evidence="1">Peripheral membrane protein</topology>
    </subcellularLocation>
</comment>
<feature type="compositionally biased region" description="Pro residues" evidence="6">
    <location>
        <begin position="646"/>
        <end position="687"/>
    </location>
</feature>
<feature type="domain" description="Beta-adaptin appendage C-terminal subdomain" evidence="8">
    <location>
        <begin position="846"/>
        <end position="924"/>
    </location>
</feature>
<accession>A0A8C4QYY9</accession>
<sequence length="975" mass="105451">MFSPGGDLSEELRRGIHQPGGRLESVLTKIIGRMATGVDMAYVFPEMVMAAATTDIVQKKLVYLYMCTYAARRPDLALLAVNTLCKDCQDPNPLLRGLALRSLCSLRQPELVEYVQEPMIAGLRDSAAYVRRIAVLGCAKMHNLHPEAPTDAAVVNELYAMLRDKDPVVMVNCLRSLDEVLLKEGGVVINRPIAHYLITRLQELDDWGQTEVLNFLLRYHPRSEDETFDLLTTMDFLFRPGAPLSVAIAAACLFLHFLRQYPTAQGDVLERLRVPLLNALASDSSELCLTVLYHIKEILRCCPGFFLADYKRFFCRHGDPSYVKLVKVEVLGRLVAPDNARDVLTELRAYCTDICPQVARAAILAIGQMASSHRSHCLTMLKALLGLKQVHISSAVLQACREMVSKHPECALDVCTLLPGCDAVILDTEGRRAILWLLGHCGTLIPSAPYMLESLLESIAQERDTLCKMDFLNAGVRLFLSRPPESQELLGHLLQHSIEEEEDMLVRDRALLYLRLLQAGPECTRHVVCGSDSESRPVDHSKSDVLSRGTLAECLLPAFGSFCLLSEKDAWLCSFAAEEQSSDSIKCDEIGDADPERSTIERDAPGMVSSTQSAVPLLKSLAPPSQSATPPPESLAPPSQSATPPSQSPAPPSQSPAPPSQSPAPPSQSPAPPSQSPAPPSQSPAPPSQSQVPPRESLIPPSQSATPPPESLAPPSQSAAPPSQSPAPPSQSPAPPSQSPAPPSQSPAPPSQSQVPPRESLIPPSQSEAPLSESLAPPSYSPATTTLELCHMALAPAQFEALWKAWSPTVTVFLHWNDYQAIDSTESSVLMFSDEANDQTGWIAVGAQLLQPALHAVGVTVIAVSRQEVHPWKAYVCAHEQRGTLMLANLQLDQEPLVLAVTVKEASDDKALCEAFAQLLGSVLHSLCTVSSSTLTFRPVVPVSGSKWMENGTTDVFSVPITCSDAVQDTTGPGV</sequence>
<dbReference type="GO" id="GO:0016192">
    <property type="term" value="P:vesicle-mediated transport"/>
    <property type="evidence" value="ECO:0007669"/>
    <property type="project" value="InterPro"/>
</dbReference>
<proteinExistence type="inferred from homology"/>
<dbReference type="Gene3D" id="1.25.10.10">
    <property type="entry name" value="Leucine-rich Repeat Variant"/>
    <property type="match status" value="1"/>
</dbReference>
<keyword evidence="10" id="KW-1185">Reference proteome</keyword>
<keyword evidence="3" id="KW-0813">Transport</keyword>
<dbReference type="SUPFAM" id="SSF48371">
    <property type="entry name" value="ARM repeat"/>
    <property type="match status" value="1"/>
</dbReference>
<feature type="compositionally biased region" description="Pro residues" evidence="6">
    <location>
        <begin position="723"/>
        <end position="750"/>
    </location>
</feature>
<dbReference type="Ensembl" id="ENSEBUT00000023306.1">
    <property type="protein sequence ID" value="ENSEBUP00000022730.1"/>
    <property type="gene ID" value="ENSEBUG00000014010.1"/>
</dbReference>
<dbReference type="GeneTree" id="ENSGT00940000157025"/>
<evidence type="ECO:0000256" key="6">
    <source>
        <dbReference type="SAM" id="MobiDB-lite"/>
    </source>
</evidence>
<evidence type="ECO:0000313" key="10">
    <source>
        <dbReference type="Proteomes" id="UP000694388"/>
    </source>
</evidence>
<name>A0A8C4QYY9_EPTBU</name>
<keyword evidence="5" id="KW-0472">Membrane</keyword>
<dbReference type="GO" id="GO:0030131">
    <property type="term" value="C:clathrin adaptor complex"/>
    <property type="evidence" value="ECO:0007669"/>
    <property type="project" value="InterPro"/>
</dbReference>
<dbReference type="InterPro" id="IPR012295">
    <property type="entry name" value="TBP_dom_sf"/>
</dbReference>
<dbReference type="AlphaFoldDB" id="A0A8C4QYY9"/>
<dbReference type="Pfam" id="PF01602">
    <property type="entry name" value="Adaptin_N"/>
    <property type="match status" value="1"/>
</dbReference>
<dbReference type="PRINTS" id="PR01217">
    <property type="entry name" value="PRICHEXTENSN"/>
</dbReference>
<evidence type="ECO:0000256" key="5">
    <source>
        <dbReference type="ARBA" id="ARBA00023136"/>
    </source>
</evidence>
<feature type="compositionally biased region" description="Low complexity" evidence="6">
    <location>
        <begin position="636"/>
        <end position="645"/>
    </location>
</feature>
<dbReference type="InterPro" id="IPR011989">
    <property type="entry name" value="ARM-like"/>
</dbReference>